<dbReference type="FunFam" id="3.30.420.10:FF:000047">
    <property type="entry name" value="Ribonuclease HIII"/>
    <property type="match status" value="1"/>
</dbReference>
<dbReference type="GO" id="GO:0032299">
    <property type="term" value="C:ribonuclease H2 complex"/>
    <property type="evidence" value="ECO:0007669"/>
    <property type="project" value="TreeGrafter"/>
</dbReference>
<comment type="catalytic activity">
    <reaction evidence="1 14 15">
        <text>Endonucleolytic cleavage to 5'-phosphomonoester.</text>
        <dbReference type="EC" id="3.1.26.4"/>
    </reaction>
</comment>
<keyword evidence="9 14" id="KW-0540">Nuclease</keyword>
<keyword evidence="11 14" id="KW-0255">Endonuclease</keyword>
<evidence type="ECO:0000256" key="14">
    <source>
        <dbReference type="HAMAP-Rule" id="MF_00053"/>
    </source>
</evidence>
<dbReference type="InterPro" id="IPR012337">
    <property type="entry name" value="RNaseH-like_sf"/>
</dbReference>
<dbReference type="NCBIfam" id="TIGR00716">
    <property type="entry name" value="rnhC"/>
    <property type="match status" value="1"/>
</dbReference>
<evidence type="ECO:0000256" key="7">
    <source>
        <dbReference type="ARBA" id="ARBA00021407"/>
    </source>
</evidence>
<dbReference type="InterPro" id="IPR024567">
    <property type="entry name" value="RNase_HII/HIII_dom"/>
</dbReference>
<dbReference type="Gene3D" id="3.30.310.10">
    <property type="entry name" value="TATA-Binding Protein"/>
    <property type="match status" value="1"/>
</dbReference>
<keyword evidence="8 14" id="KW-0963">Cytoplasm</keyword>
<feature type="compositionally biased region" description="Low complexity" evidence="16">
    <location>
        <begin position="69"/>
        <end position="87"/>
    </location>
</feature>
<comment type="subcellular location">
    <subcellularLocation>
        <location evidence="4 14">Cytoplasm</location>
    </subcellularLocation>
</comment>
<protein>
    <recommendedName>
        <fullName evidence="7 14">Ribonuclease HIII</fullName>
        <shortName evidence="14">RNase HIII</shortName>
        <ecNumber evidence="6 14">3.1.26.4</ecNumber>
    </recommendedName>
</protein>
<gene>
    <name evidence="14" type="primary">rnhC</name>
    <name evidence="18" type="ORF">FEZ33_03285</name>
</gene>
<dbReference type="GO" id="GO:0005737">
    <property type="term" value="C:cytoplasm"/>
    <property type="evidence" value="ECO:0007669"/>
    <property type="project" value="UniProtKB-SubCell"/>
</dbReference>
<evidence type="ECO:0000256" key="11">
    <source>
        <dbReference type="ARBA" id="ARBA00022759"/>
    </source>
</evidence>
<dbReference type="GO" id="GO:0004523">
    <property type="term" value="F:RNA-DNA hybrid ribonuclease activity"/>
    <property type="evidence" value="ECO:0007669"/>
    <property type="project" value="UniProtKB-UniRule"/>
</dbReference>
<dbReference type="Proteomes" id="UP000306420">
    <property type="component" value="Unassembled WGS sequence"/>
</dbReference>
<evidence type="ECO:0000256" key="9">
    <source>
        <dbReference type="ARBA" id="ARBA00022722"/>
    </source>
</evidence>
<feature type="binding site" evidence="14 15">
    <location>
        <position position="210"/>
    </location>
    <ligand>
        <name>a divalent metal cation</name>
        <dbReference type="ChEBI" id="CHEBI:60240"/>
    </ligand>
</feature>
<evidence type="ECO:0000256" key="4">
    <source>
        <dbReference type="ARBA" id="ARBA00004496"/>
    </source>
</evidence>
<dbReference type="AlphaFoldDB" id="A0A5R9EJ18"/>
<feature type="binding site" evidence="14 15">
    <location>
        <position position="103"/>
    </location>
    <ligand>
        <name>a divalent metal cation</name>
        <dbReference type="ChEBI" id="CHEBI:60240"/>
    </ligand>
</feature>
<dbReference type="SUPFAM" id="SSF53098">
    <property type="entry name" value="Ribonuclease H-like"/>
    <property type="match status" value="1"/>
</dbReference>
<feature type="region of interest" description="Disordered" evidence="16">
    <location>
        <begin position="66"/>
        <end position="88"/>
    </location>
</feature>
<dbReference type="RefSeq" id="WP_138403968.1">
    <property type="nucleotide sequence ID" value="NZ_VBSP01000006.1"/>
</dbReference>
<keyword evidence="13 14" id="KW-0460">Magnesium</keyword>
<comment type="cofactor">
    <cofactor evidence="2">
        <name>Mg(2+)</name>
        <dbReference type="ChEBI" id="CHEBI:18420"/>
    </cofactor>
</comment>
<dbReference type="GO" id="GO:0043137">
    <property type="term" value="P:DNA replication, removal of RNA primer"/>
    <property type="evidence" value="ECO:0007669"/>
    <property type="project" value="TreeGrafter"/>
</dbReference>
<dbReference type="PIRSF" id="PIRSF037748">
    <property type="entry name" value="RnhC"/>
    <property type="match status" value="1"/>
</dbReference>
<dbReference type="GO" id="GO:0006298">
    <property type="term" value="P:mismatch repair"/>
    <property type="evidence" value="ECO:0007669"/>
    <property type="project" value="TreeGrafter"/>
</dbReference>
<evidence type="ECO:0000256" key="1">
    <source>
        <dbReference type="ARBA" id="ARBA00000077"/>
    </source>
</evidence>
<evidence type="ECO:0000259" key="17">
    <source>
        <dbReference type="PROSITE" id="PS51975"/>
    </source>
</evidence>
<dbReference type="Gene3D" id="3.30.420.10">
    <property type="entry name" value="Ribonuclease H-like superfamily/Ribonuclease H"/>
    <property type="match status" value="1"/>
</dbReference>
<dbReference type="InterPro" id="IPR012295">
    <property type="entry name" value="TBP_dom_sf"/>
</dbReference>
<comment type="function">
    <text evidence="3 14">Endonuclease that specifically degrades the RNA of RNA-DNA hybrids.</text>
</comment>
<dbReference type="EMBL" id="VBSP01000006">
    <property type="protein sequence ID" value="TLQ48924.1"/>
    <property type="molecule type" value="Genomic_DNA"/>
</dbReference>
<keyword evidence="12 14" id="KW-0378">Hydrolase</keyword>
<dbReference type="CDD" id="cd14796">
    <property type="entry name" value="RNAse_HIII_N"/>
    <property type="match status" value="1"/>
</dbReference>
<comment type="caution">
    <text evidence="18">The sequence shown here is derived from an EMBL/GenBank/DDBJ whole genome shotgun (WGS) entry which is preliminary data.</text>
</comment>
<dbReference type="OrthoDB" id="9777935at2"/>
<dbReference type="HAMAP" id="MF_00053">
    <property type="entry name" value="RNase_HIII"/>
    <property type="match status" value="1"/>
</dbReference>
<dbReference type="GO" id="GO:0003723">
    <property type="term" value="F:RNA binding"/>
    <property type="evidence" value="ECO:0007669"/>
    <property type="project" value="UniProtKB-UniRule"/>
</dbReference>
<dbReference type="PROSITE" id="PS51975">
    <property type="entry name" value="RNASE_H_2"/>
    <property type="match status" value="1"/>
</dbReference>
<dbReference type="PANTHER" id="PTHR10954">
    <property type="entry name" value="RIBONUCLEASE H2 SUBUNIT A"/>
    <property type="match status" value="1"/>
</dbReference>
<evidence type="ECO:0000256" key="5">
    <source>
        <dbReference type="ARBA" id="ARBA00008378"/>
    </source>
</evidence>
<dbReference type="Pfam" id="PF11858">
    <property type="entry name" value="DUF3378"/>
    <property type="match status" value="1"/>
</dbReference>
<evidence type="ECO:0000256" key="16">
    <source>
        <dbReference type="SAM" id="MobiDB-lite"/>
    </source>
</evidence>
<feature type="binding site" evidence="14 15">
    <location>
        <position position="102"/>
    </location>
    <ligand>
        <name>a divalent metal cation</name>
        <dbReference type="ChEBI" id="CHEBI:60240"/>
    </ligand>
</feature>
<evidence type="ECO:0000256" key="8">
    <source>
        <dbReference type="ARBA" id="ARBA00022490"/>
    </source>
</evidence>
<evidence type="ECO:0000256" key="6">
    <source>
        <dbReference type="ARBA" id="ARBA00012180"/>
    </source>
</evidence>
<dbReference type="CDD" id="cd06590">
    <property type="entry name" value="RNase_HII_bacteria_HIII_like"/>
    <property type="match status" value="1"/>
</dbReference>
<keyword evidence="10 14" id="KW-0479">Metal-binding</keyword>
<evidence type="ECO:0000256" key="13">
    <source>
        <dbReference type="ARBA" id="ARBA00022842"/>
    </source>
</evidence>
<dbReference type="EC" id="3.1.26.4" evidence="6 14"/>
<dbReference type="InterPro" id="IPR036397">
    <property type="entry name" value="RNaseH_sf"/>
</dbReference>
<dbReference type="InterPro" id="IPR024568">
    <property type="entry name" value="RNase_HIII_N"/>
</dbReference>
<evidence type="ECO:0000256" key="3">
    <source>
        <dbReference type="ARBA" id="ARBA00004065"/>
    </source>
</evidence>
<evidence type="ECO:0000313" key="19">
    <source>
        <dbReference type="Proteomes" id="UP000306420"/>
    </source>
</evidence>
<accession>A0A5R9EJ18</accession>
<evidence type="ECO:0000256" key="15">
    <source>
        <dbReference type="PROSITE-ProRule" id="PRU01319"/>
    </source>
</evidence>
<reference evidence="18 19" key="1">
    <citation type="submission" date="2019-05" db="EMBL/GenBank/DDBJ databases">
        <title>The metagenome of a microbial culture collection derived from dairy environment covers the genomic content of the human microbiome.</title>
        <authorList>
            <person name="Roder T."/>
            <person name="Wuthrich D."/>
            <person name="Sattari Z."/>
            <person name="Von Ah U."/>
            <person name="Bar C."/>
            <person name="Ronchi F."/>
            <person name="Macpherson A.J."/>
            <person name="Ganal-Vonarburg S.C."/>
            <person name="Bruggmann R."/>
            <person name="Vergeres G."/>
        </authorList>
    </citation>
    <scope>NUCLEOTIDE SEQUENCE [LARGE SCALE GENOMIC DNA]</scope>
    <source>
        <strain evidence="18 19">FAM 24227</strain>
    </source>
</reference>
<dbReference type="InterPro" id="IPR001352">
    <property type="entry name" value="RNase_HII/HIII"/>
</dbReference>
<dbReference type="InterPro" id="IPR004641">
    <property type="entry name" value="RNase_HIII"/>
</dbReference>
<dbReference type="Pfam" id="PF01351">
    <property type="entry name" value="RNase_HII"/>
    <property type="match status" value="1"/>
</dbReference>
<proteinExistence type="inferred from homology"/>
<dbReference type="PANTHER" id="PTHR10954:SF23">
    <property type="entry name" value="RIBONUCLEASE"/>
    <property type="match status" value="1"/>
</dbReference>
<dbReference type="GO" id="GO:0000287">
    <property type="term" value="F:magnesium ion binding"/>
    <property type="evidence" value="ECO:0007669"/>
    <property type="project" value="UniProtKB-UniRule"/>
</dbReference>
<comment type="similarity">
    <text evidence="5 14">Belongs to the RNase HII family. RnhC subfamily.</text>
</comment>
<evidence type="ECO:0000313" key="18">
    <source>
        <dbReference type="EMBL" id="TLQ48924.1"/>
    </source>
</evidence>
<feature type="domain" description="RNase H type-2" evidence="17">
    <location>
        <begin position="96"/>
        <end position="316"/>
    </location>
</feature>
<organism evidence="18 19">
    <name type="scientific">Ruoffia tabacinasalis</name>
    <dbReference type="NCBI Taxonomy" id="87458"/>
    <lineage>
        <taxon>Bacteria</taxon>
        <taxon>Bacillati</taxon>
        <taxon>Bacillota</taxon>
        <taxon>Bacilli</taxon>
        <taxon>Lactobacillales</taxon>
        <taxon>Aerococcaceae</taxon>
        <taxon>Ruoffia</taxon>
    </lineage>
</organism>
<evidence type="ECO:0000256" key="10">
    <source>
        <dbReference type="ARBA" id="ARBA00022723"/>
    </source>
</evidence>
<evidence type="ECO:0000256" key="2">
    <source>
        <dbReference type="ARBA" id="ARBA00001946"/>
    </source>
</evidence>
<sequence length="318" mass="34963">MASESIKVNKATFNKMHEHYKNNLVDPVPYSEFRAKVGSTTITGYTSGKVLFQGNDSHVELAKWQNNHSATSSTSSKTKSNTSPSASGLPEGFANWPIIGSDEVGNGSYFGSLTVCSVYLSPSQFDLVKLLGVKDSKLLNDKEIVKIAEELKMSVPYHLTVCTPEKYNQGIEKGYNAVSIKVSLHNFTIGKLLNKLNPEQKEEMRGVLIDQFTPANNYFKYLQKEQHPIKDDVYFVKKGESHHLAVASASIIARAAFLESLETLGKPFNKVLPSGAGKASDVLAAQLIKKHGKSVLDKTAKLHFKNTSKALELAKKIK</sequence>
<evidence type="ECO:0000256" key="12">
    <source>
        <dbReference type="ARBA" id="ARBA00022801"/>
    </source>
</evidence>
<name>A0A5R9EJ18_9LACT</name>
<comment type="cofactor">
    <cofactor evidence="14 15">
        <name>Mn(2+)</name>
        <dbReference type="ChEBI" id="CHEBI:29035"/>
    </cofactor>
    <cofactor evidence="14 15">
        <name>Mg(2+)</name>
        <dbReference type="ChEBI" id="CHEBI:18420"/>
    </cofactor>
    <text evidence="14 15">Manganese or magnesium. Binds 1 divalent metal ion per monomer in the absence of substrate. May bind a second metal ion after substrate binding.</text>
</comment>